<dbReference type="EMBL" id="RQVS01000008">
    <property type="protein sequence ID" value="RRJ86600.1"/>
    <property type="molecule type" value="Genomic_DNA"/>
</dbReference>
<dbReference type="PANTHER" id="PTHR43476:SF3">
    <property type="entry name" value="FAD-BINDING MONOOXYGENASE"/>
    <property type="match status" value="1"/>
</dbReference>
<dbReference type="AlphaFoldDB" id="A0A3P3VV85"/>
<reference evidence="4 5" key="1">
    <citation type="submission" date="2018-11" db="EMBL/GenBank/DDBJ databases">
        <title>YIM 102482-1 draft genome.</title>
        <authorList>
            <person name="Li G."/>
            <person name="Jiang Y."/>
        </authorList>
    </citation>
    <scope>NUCLEOTIDE SEQUENCE [LARGE SCALE GENOMIC DNA]</scope>
    <source>
        <strain evidence="4 5">YIM 102482-1</strain>
    </source>
</reference>
<evidence type="ECO:0000256" key="2">
    <source>
        <dbReference type="SAM" id="MobiDB-lite"/>
    </source>
</evidence>
<dbReference type="GO" id="GO:0071949">
    <property type="term" value="F:FAD binding"/>
    <property type="evidence" value="ECO:0007669"/>
    <property type="project" value="InterPro"/>
</dbReference>
<dbReference type="InterPro" id="IPR050631">
    <property type="entry name" value="PheA/TfdB_FAD_monoxygenase"/>
</dbReference>
<dbReference type="Proteomes" id="UP000274391">
    <property type="component" value="Unassembled WGS sequence"/>
</dbReference>
<protein>
    <submittedName>
        <fullName evidence="4">Bifunctional 3-(3-hydroxy-phenyl)propionate/3-hydroxycinnamic acid hydroxylase</fullName>
    </submittedName>
</protein>
<organism evidence="4 5">
    <name type="scientific">Gulosibacter macacae</name>
    <dbReference type="NCBI Taxonomy" id="2488791"/>
    <lineage>
        <taxon>Bacteria</taxon>
        <taxon>Bacillati</taxon>
        <taxon>Actinomycetota</taxon>
        <taxon>Actinomycetes</taxon>
        <taxon>Micrococcales</taxon>
        <taxon>Microbacteriaceae</taxon>
        <taxon>Gulosibacter</taxon>
    </lineage>
</organism>
<evidence type="ECO:0000259" key="3">
    <source>
        <dbReference type="Pfam" id="PF01494"/>
    </source>
</evidence>
<evidence type="ECO:0000256" key="1">
    <source>
        <dbReference type="ARBA" id="ARBA00023002"/>
    </source>
</evidence>
<dbReference type="OrthoDB" id="4246007at2"/>
<dbReference type="GO" id="GO:0008688">
    <property type="term" value="F:3-(3-hydroxyphenyl)propionate hydroxylase activity"/>
    <property type="evidence" value="ECO:0007669"/>
    <property type="project" value="TreeGrafter"/>
</dbReference>
<dbReference type="Pfam" id="PF01494">
    <property type="entry name" value="FAD_binding_3"/>
    <property type="match status" value="1"/>
</dbReference>
<name>A0A3P3VV85_9MICO</name>
<proteinExistence type="predicted"/>
<keyword evidence="1" id="KW-0560">Oxidoreductase</keyword>
<dbReference type="InterPro" id="IPR036188">
    <property type="entry name" value="FAD/NAD-bd_sf"/>
</dbReference>
<gene>
    <name evidence="4" type="ORF">EG850_08100</name>
</gene>
<feature type="domain" description="FAD-binding" evidence="3">
    <location>
        <begin position="5"/>
        <end position="343"/>
    </location>
</feature>
<dbReference type="RefSeq" id="WP_124972345.1">
    <property type="nucleotide sequence ID" value="NZ_RQVS01000008.1"/>
</dbReference>
<evidence type="ECO:0000313" key="5">
    <source>
        <dbReference type="Proteomes" id="UP000274391"/>
    </source>
</evidence>
<dbReference type="PANTHER" id="PTHR43476">
    <property type="entry name" value="3-(3-HYDROXY-PHENYL)PROPIONATE/3-HYDROXYCINNAMIC ACID HYDROXYLASE"/>
    <property type="match status" value="1"/>
</dbReference>
<accession>A0A3P3VV85</accession>
<dbReference type="SUPFAM" id="SSF51905">
    <property type="entry name" value="FAD/NAD(P)-binding domain"/>
    <property type="match status" value="1"/>
</dbReference>
<dbReference type="InterPro" id="IPR002938">
    <property type="entry name" value="FAD-bd"/>
</dbReference>
<dbReference type="GO" id="GO:0019622">
    <property type="term" value="P:3-(3-hydroxy)phenylpropionate catabolic process"/>
    <property type="evidence" value="ECO:0007669"/>
    <property type="project" value="TreeGrafter"/>
</dbReference>
<feature type="region of interest" description="Disordered" evidence="2">
    <location>
        <begin position="369"/>
        <end position="393"/>
    </location>
</feature>
<dbReference type="Gene3D" id="3.30.70.2450">
    <property type="match status" value="1"/>
</dbReference>
<feature type="compositionally biased region" description="Low complexity" evidence="2">
    <location>
        <begin position="374"/>
        <end position="385"/>
    </location>
</feature>
<sequence length="501" mass="54712">MEAIDVDVVVIGGGPVGTVALAQLAGAGLTAIGFEQETDMWPTARAVHFDGETMRALQRLGVAEQFQEITVPMRSVEIINETGEVLVHANTERLGSQGWMDHISFHQPDIERLLREVVKNSDGVELRSGQRVVDVREVDGAVVVRTVGVDGQEHETTARWVIAADGARSETRARLGITGSKFGEDAQWLVVDGHLIDAPGYSADMVQLGTFKRPALWLRLPGTRVRMEFMLMPGDDPEEIVSSEAIERLSRGVLPADKFSADRRAIYTFRGRIADRWRDGRIFLAGDAAHTAPPLFGQGLCAGMRDIENLVWKMSLVHRGRADESLLDTYESERKAHATYWVETAANQAVIIQTTDPEVAAQRDEFIKAHPESSAEPSSPSLGPGLHDGEHDERAGRLGIQPILADGVRLDDIVRRKFLVATTRNLFESLPKELSNALERDGDVVVLLDPAKTSQLLEAAGAAAVVHRPDHYVLGVADSATDLERILRSIPTLADAVAPAH</sequence>
<dbReference type="Gene3D" id="3.50.50.60">
    <property type="entry name" value="FAD/NAD(P)-binding domain"/>
    <property type="match status" value="1"/>
</dbReference>
<dbReference type="PRINTS" id="PR00420">
    <property type="entry name" value="RNGMNOXGNASE"/>
</dbReference>
<evidence type="ECO:0000313" key="4">
    <source>
        <dbReference type="EMBL" id="RRJ86600.1"/>
    </source>
</evidence>
<comment type="caution">
    <text evidence="4">The sequence shown here is derived from an EMBL/GenBank/DDBJ whole genome shotgun (WGS) entry which is preliminary data.</text>
</comment>
<keyword evidence="5" id="KW-1185">Reference proteome</keyword>
<dbReference type="NCBIfam" id="NF004829">
    <property type="entry name" value="PRK06183.1-3"/>
    <property type="match status" value="1"/>
</dbReference>